<protein>
    <submittedName>
        <fullName evidence="1">Uncharacterized protein</fullName>
    </submittedName>
</protein>
<sequence length="44" mass="5060">MLVRPRPFLPPAPWERAVQARTRNRRHAVSAFCSPTWSATASPW</sequence>
<dbReference type="Proteomes" id="UP000434172">
    <property type="component" value="Unassembled WGS sequence"/>
</dbReference>
<evidence type="ECO:0000313" key="1">
    <source>
        <dbReference type="EMBL" id="KAF0326456.1"/>
    </source>
</evidence>
<accession>A0A8H3ZU55</accession>
<evidence type="ECO:0000313" key="2">
    <source>
        <dbReference type="Proteomes" id="UP000434172"/>
    </source>
</evidence>
<comment type="caution">
    <text evidence="1">The sequence shown here is derived from an EMBL/GenBank/DDBJ whole genome shotgun (WGS) entry which is preliminary data.</text>
</comment>
<keyword evidence="2" id="KW-1185">Reference proteome</keyword>
<gene>
    <name evidence="1" type="ORF">GQ607_006356</name>
</gene>
<organism evidence="1 2">
    <name type="scientific">Colletotrichum asianum</name>
    <dbReference type="NCBI Taxonomy" id="702518"/>
    <lineage>
        <taxon>Eukaryota</taxon>
        <taxon>Fungi</taxon>
        <taxon>Dikarya</taxon>
        <taxon>Ascomycota</taxon>
        <taxon>Pezizomycotina</taxon>
        <taxon>Sordariomycetes</taxon>
        <taxon>Hypocreomycetidae</taxon>
        <taxon>Glomerellales</taxon>
        <taxon>Glomerellaceae</taxon>
        <taxon>Colletotrichum</taxon>
        <taxon>Colletotrichum gloeosporioides species complex</taxon>
    </lineage>
</organism>
<reference evidence="1 2" key="1">
    <citation type="submission" date="2019-12" db="EMBL/GenBank/DDBJ databases">
        <title>A genome sequence resource for the geographically widespread anthracnose pathogen Colletotrichum asianum.</title>
        <authorList>
            <person name="Meng Y."/>
        </authorList>
    </citation>
    <scope>NUCLEOTIDE SEQUENCE [LARGE SCALE GENOMIC DNA]</scope>
    <source>
        <strain evidence="1 2">ICMP 18580</strain>
    </source>
</reference>
<proteinExistence type="predicted"/>
<dbReference type="AlphaFoldDB" id="A0A8H3ZU55"/>
<name>A0A8H3ZU55_9PEZI</name>
<dbReference type="OrthoDB" id="10338265at2759"/>
<dbReference type="EMBL" id="WOWK01000030">
    <property type="protein sequence ID" value="KAF0326456.1"/>
    <property type="molecule type" value="Genomic_DNA"/>
</dbReference>